<dbReference type="GeneID" id="98568244"/>
<accession>A0A429ZP57</accession>
<dbReference type="OrthoDB" id="2186091at2"/>
<evidence type="ECO:0000313" key="2">
    <source>
        <dbReference type="Proteomes" id="UP000287239"/>
    </source>
</evidence>
<reference evidence="1 2" key="1">
    <citation type="submission" date="2017-05" db="EMBL/GenBank/DDBJ databases">
        <title>Vagococcus spp. assemblies.</title>
        <authorList>
            <person name="Gulvik C.A."/>
        </authorList>
    </citation>
    <scope>NUCLEOTIDE SEQUENCE [LARGE SCALE GENOMIC DNA]</scope>
    <source>
        <strain evidence="1 2">NCFB 2777</strain>
    </source>
</reference>
<dbReference type="Proteomes" id="UP000287239">
    <property type="component" value="Unassembled WGS sequence"/>
</dbReference>
<dbReference type="RefSeq" id="WP_126779751.1">
    <property type="nucleotide sequence ID" value="NZ_CP177121.1"/>
</dbReference>
<protein>
    <submittedName>
        <fullName evidence="1">Uncharacterized protein</fullName>
    </submittedName>
</protein>
<proteinExistence type="predicted"/>
<organism evidence="1 2">
    <name type="scientific">Vagococcus salmoninarum</name>
    <dbReference type="NCBI Taxonomy" id="2739"/>
    <lineage>
        <taxon>Bacteria</taxon>
        <taxon>Bacillati</taxon>
        <taxon>Bacillota</taxon>
        <taxon>Bacilli</taxon>
        <taxon>Lactobacillales</taxon>
        <taxon>Enterococcaceae</taxon>
        <taxon>Vagococcus</taxon>
    </lineage>
</organism>
<dbReference type="AlphaFoldDB" id="A0A429ZP57"/>
<keyword evidence="2" id="KW-1185">Reference proteome</keyword>
<evidence type="ECO:0000313" key="1">
    <source>
        <dbReference type="EMBL" id="RST95429.1"/>
    </source>
</evidence>
<gene>
    <name evidence="1" type="ORF">CBF35_07675</name>
</gene>
<sequence>MLNKNRQTIIGRIVAFDTVLPEDVSFVNSKLATFAYDIDGKVYNSENTIQVPMTYDIGHRLEIAYDLDNPTKIYKKHLFVL</sequence>
<comment type="caution">
    <text evidence="1">The sequence shown here is derived from an EMBL/GenBank/DDBJ whole genome shotgun (WGS) entry which is preliminary data.</text>
</comment>
<name>A0A429ZP57_9ENTE</name>
<dbReference type="EMBL" id="NGJU01000010">
    <property type="protein sequence ID" value="RST95429.1"/>
    <property type="molecule type" value="Genomic_DNA"/>
</dbReference>